<keyword evidence="5" id="KW-1185">Reference proteome</keyword>
<accession>A0A1L7X6F2</accession>
<keyword evidence="1" id="KW-0677">Repeat</keyword>
<dbReference type="InterPro" id="IPR036770">
    <property type="entry name" value="Ankyrin_rpt-contain_sf"/>
</dbReference>
<name>A0A1L7X6F2_9HELO</name>
<organism evidence="4 5">
    <name type="scientific">Phialocephala subalpina</name>
    <dbReference type="NCBI Taxonomy" id="576137"/>
    <lineage>
        <taxon>Eukaryota</taxon>
        <taxon>Fungi</taxon>
        <taxon>Dikarya</taxon>
        <taxon>Ascomycota</taxon>
        <taxon>Pezizomycotina</taxon>
        <taxon>Leotiomycetes</taxon>
        <taxon>Helotiales</taxon>
        <taxon>Mollisiaceae</taxon>
        <taxon>Phialocephala</taxon>
        <taxon>Phialocephala fortinii species complex</taxon>
    </lineage>
</organism>
<sequence length="661" mass="75639">MADVLGVVASGIAVAQLASSIASSIIKLKGFWSQINDAPAEINHLIRRIDSLNFMLQHMQHDQSQQGIPELAVQNICMRRSLELCEECATGLLSLVNDLDVKLRGKKGIRKKIGSAKVTDLDSAMMQLQPEIILMRLKDHLTTSNILKAPVRETGLQTEDNNHERSNNLVVKQYDIWMSSTPWIRFLLGQFEYQHTHLIRRGRRQESIHAKYRLPELLSCYQVAIWAVRPLSGWWFTLDFHRTLPSGDPFFEAVECGDLAVAQRMLVEKKAYVTDRSTDDWRKDSTPLHVAARKSDSDMCKLLLSGGANPLAVNSNLKTPLEEAIWSGGYSNFTSTGNLLETCRALLGAGADEILIGNTEVLASFEGPLSAFGYLQQQMYPPFHTMSTVSRLECATRFIGNAIGWHNTAFILEELLIVGDSIDPEMVNLANQSGHQIFHRLAAEWVDSSKYSLLTQDDESEERLDDTLHPQIVNELRSSKTSRRESLGYEILFRKLISAGLSVRQVDSDGRTPLSMVLFNGSRSPWYKDHCNARTKIEWMVSLMLDWLRILLQCGIDLQDYGRWESTHFLHREFKLDAIYDYKYPHRAFQIRLIKFDYGPRPEDWKFWLSEPSDPFVGDFWTLIEEGTPWGWRREEIDWDSDEEEFVEEEQPMPGAWSEDF</sequence>
<evidence type="ECO:0000256" key="1">
    <source>
        <dbReference type="ARBA" id="ARBA00022737"/>
    </source>
</evidence>
<proteinExistence type="predicted"/>
<dbReference type="Pfam" id="PF12796">
    <property type="entry name" value="Ank_2"/>
    <property type="match status" value="1"/>
</dbReference>
<keyword evidence="2 3" id="KW-0040">ANK repeat</keyword>
<evidence type="ECO:0000313" key="4">
    <source>
        <dbReference type="EMBL" id="CZR60584.1"/>
    </source>
</evidence>
<dbReference type="OrthoDB" id="3200163at2759"/>
<dbReference type="AlphaFoldDB" id="A0A1L7X6F2"/>
<dbReference type="GO" id="GO:0005737">
    <property type="term" value="C:cytoplasm"/>
    <property type="evidence" value="ECO:0007669"/>
    <property type="project" value="TreeGrafter"/>
</dbReference>
<gene>
    <name evidence="4" type="ORF">PAC_10480</name>
</gene>
<evidence type="ECO:0000313" key="5">
    <source>
        <dbReference type="Proteomes" id="UP000184330"/>
    </source>
</evidence>
<dbReference type="PANTHER" id="PTHR24189:SF71">
    <property type="entry name" value="ANKYRIN REPEAT DOMAIN 39"/>
    <property type="match status" value="1"/>
</dbReference>
<evidence type="ECO:0000256" key="2">
    <source>
        <dbReference type="ARBA" id="ARBA00023043"/>
    </source>
</evidence>
<dbReference type="Proteomes" id="UP000184330">
    <property type="component" value="Unassembled WGS sequence"/>
</dbReference>
<dbReference type="Gene3D" id="1.25.40.20">
    <property type="entry name" value="Ankyrin repeat-containing domain"/>
    <property type="match status" value="1"/>
</dbReference>
<dbReference type="EMBL" id="FJOG01000016">
    <property type="protein sequence ID" value="CZR60584.1"/>
    <property type="molecule type" value="Genomic_DNA"/>
</dbReference>
<dbReference type="InterPro" id="IPR002110">
    <property type="entry name" value="Ankyrin_rpt"/>
</dbReference>
<dbReference type="PROSITE" id="PS50297">
    <property type="entry name" value="ANK_REP_REGION"/>
    <property type="match status" value="1"/>
</dbReference>
<dbReference type="InterPro" id="IPR050745">
    <property type="entry name" value="Multifunctional_regulatory"/>
</dbReference>
<reference evidence="4 5" key="1">
    <citation type="submission" date="2016-03" db="EMBL/GenBank/DDBJ databases">
        <authorList>
            <person name="Ploux O."/>
        </authorList>
    </citation>
    <scope>NUCLEOTIDE SEQUENCE [LARGE SCALE GENOMIC DNA]</scope>
    <source>
        <strain evidence="4 5">UAMH 11012</strain>
    </source>
</reference>
<dbReference type="SMART" id="SM00248">
    <property type="entry name" value="ANK"/>
    <property type="match status" value="2"/>
</dbReference>
<dbReference type="SUPFAM" id="SSF48403">
    <property type="entry name" value="Ankyrin repeat"/>
    <property type="match status" value="1"/>
</dbReference>
<feature type="repeat" description="ANK" evidence="3">
    <location>
        <begin position="283"/>
        <end position="315"/>
    </location>
</feature>
<dbReference type="PROSITE" id="PS50088">
    <property type="entry name" value="ANK_REPEAT"/>
    <property type="match status" value="1"/>
</dbReference>
<dbReference type="STRING" id="576137.A0A1L7X6F2"/>
<dbReference type="PANTHER" id="PTHR24189">
    <property type="entry name" value="MYOTROPHIN"/>
    <property type="match status" value="1"/>
</dbReference>
<evidence type="ECO:0000256" key="3">
    <source>
        <dbReference type="PROSITE-ProRule" id="PRU00023"/>
    </source>
</evidence>
<dbReference type="GO" id="GO:0005634">
    <property type="term" value="C:nucleus"/>
    <property type="evidence" value="ECO:0007669"/>
    <property type="project" value="TreeGrafter"/>
</dbReference>
<protein>
    <submittedName>
        <fullName evidence="4">Uncharacterized protein</fullName>
    </submittedName>
</protein>